<evidence type="ECO:0000313" key="2">
    <source>
        <dbReference type="EMBL" id="KAL1130154.1"/>
    </source>
</evidence>
<feature type="compositionally biased region" description="Polar residues" evidence="1">
    <location>
        <begin position="104"/>
        <end position="119"/>
    </location>
</feature>
<comment type="caution">
    <text evidence="2">The sequence shown here is derived from an EMBL/GenBank/DDBJ whole genome shotgun (WGS) entry which is preliminary data.</text>
</comment>
<evidence type="ECO:0000256" key="1">
    <source>
        <dbReference type="SAM" id="MobiDB-lite"/>
    </source>
</evidence>
<gene>
    <name evidence="2" type="ORF">AAG570_013092</name>
</gene>
<name>A0ABD0Z418_9HEMI</name>
<proteinExistence type="predicted"/>
<sequence>MKLTAGNLMTDDVVRTLWLQGLPKRMQEILSIRADSTDDEQLASAADKIAEVNDCSTLPQAAQPSSSLMPVTPAIENLLVDLLTKLLTRMESQERQDQRRRPSNRSWRPTSRSPSASKQTDGRCFYHRKFGADTRKCLLPCTFKAPEN</sequence>
<feature type="region of interest" description="Disordered" evidence="1">
    <location>
        <begin position="90"/>
        <end position="120"/>
    </location>
</feature>
<accession>A0ABD0Z418</accession>
<dbReference type="Proteomes" id="UP001558652">
    <property type="component" value="Unassembled WGS sequence"/>
</dbReference>
<dbReference type="PANTHER" id="PTHR33327:SF3">
    <property type="entry name" value="RNA-DIRECTED DNA POLYMERASE"/>
    <property type="match status" value="1"/>
</dbReference>
<dbReference type="EMBL" id="JBFDAA010000008">
    <property type="protein sequence ID" value="KAL1130154.1"/>
    <property type="molecule type" value="Genomic_DNA"/>
</dbReference>
<keyword evidence="3" id="KW-1185">Reference proteome</keyword>
<feature type="compositionally biased region" description="Basic and acidic residues" evidence="1">
    <location>
        <begin position="91"/>
        <end position="100"/>
    </location>
</feature>
<dbReference type="PANTHER" id="PTHR33327">
    <property type="entry name" value="ENDONUCLEASE"/>
    <property type="match status" value="1"/>
</dbReference>
<protein>
    <submittedName>
        <fullName evidence="2">Uncharacterized protein</fullName>
    </submittedName>
</protein>
<organism evidence="2 3">
    <name type="scientific">Ranatra chinensis</name>
    <dbReference type="NCBI Taxonomy" id="642074"/>
    <lineage>
        <taxon>Eukaryota</taxon>
        <taxon>Metazoa</taxon>
        <taxon>Ecdysozoa</taxon>
        <taxon>Arthropoda</taxon>
        <taxon>Hexapoda</taxon>
        <taxon>Insecta</taxon>
        <taxon>Pterygota</taxon>
        <taxon>Neoptera</taxon>
        <taxon>Paraneoptera</taxon>
        <taxon>Hemiptera</taxon>
        <taxon>Heteroptera</taxon>
        <taxon>Panheteroptera</taxon>
        <taxon>Nepomorpha</taxon>
        <taxon>Nepidae</taxon>
        <taxon>Ranatrinae</taxon>
        <taxon>Ranatra</taxon>
    </lineage>
</organism>
<dbReference type="AlphaFoldDB" id="A0ABD0Z418"/>
<evidence type="ECO:0000313" key="3">
    <source>
        <dbReference type="Proteomes" id="UP001558652"/>
    </source>
</evidence>
<reference evidence="2 3" key="1">
    <citation type="submission" date="2024-07" db="EMBL/GenBank/DDBJ databases">
        <title>Chromosome-level genome assembly of the water stick insect Ranatra chinensis (Heteroptera: Nepidae).</title>
        <authorList>
            <person name="Liu X."/>
        </authorList>
    </citation>
    <scope>NUCLEOTIDE SEQUENCE [LARGE SCALE GENOMIC DNA]</scope>
    <source>
        <strain evidence="2">Cailab_2021Rc</strain>
        <tissue evidence="2">Muscle</tissue>
    </source>
</reference>